<keyword evidence="1" id="KW-0472">Membrane</keyword>
<feature type="transmembrane region" description="Helical" evidence="1">
    <location>
        <begin position="230"/>
        <end position="248"/>
    </location>
</feature>
<keyword evidence="1" id="KW-1133">Transmembrane helix</keyword>
<dbReference type="GO" id="GO:0005886">
    <property type="term" value="C:plasma membrane"/>
    <property type="evidence" value="ECO:0007669"/>
    <property type="project" value="UniProtKB-SubCell"/>
</dbReference>
<dbReference type="Pfam" id="PF12730">
    <property type="entry name" value="ABC2_membrane_4"/>
    <property type="match status" value="1"/>
</dbReference>
<gene>
    <name evidence="2" type="ORF">SAMN02982929_04990</name>
    <name evidence="3" type="ORF">SAMN05216506_10838</name>
</gene>
<dbReference type="RefSeq" id="WP_093354687.1">
    <property type="nucleotide sequence ID" value="NZ_FNVB01000007.1"/>
</dbReference>
<keyword evidence="1" id="KW-0812">Transmembrane</keyword>
<dbReference type="EMBL" id="FNVB01000007">
    <property type="protein sequence ID" value="SEG88614.1"/>
    <property type="molecule type" value="Genomic_DNA"/>
</dbReference>
<feature type="transmembrane region" description="Helical" evidence="1">
    <location>
        <begin position="64"/>
        <end position="83"/>
    </location>
</feature>
<keyword evidence="4" id="KW-1185">Reference proteome</keyword>
<feature type="transmembrane region" description="Helical" evidence="1">
    <location>
        <begin position="201"/>
        <end position="223"/>
    </location>
</feature>
<feature type="transmembrane region" description="Helical" evidence="1">
    <location>
        <begin position="282"/>
        <end position="302"/>
    </location>
</feature>
<name>A0A1H6DU95_9PSEU</name>
<organism evidence="2 5">
    <name type="scientific">Saccharopolyspora kobensis</name>
    <dbReference type="NCBI Taxonomy" id="146035"/>
    <lineage>
        <taxon>Bacteria</taxon>
        <taxon>Bacillati</taxon>
        <taxon>Actinomycetota</taxon>
        <taxon>Actinomycetes</taxon>
        <taxon>Pseudonocardiales</taxon>
        <taxon>Pseudonocardiaceae</taxon>
        <taxon>Saccharopolyspora</taxon>
    </lineage>
</organism>
<reference evidence="2" key="1">
    <citation type="submission" date="2016-10" db="EMBL/GenBank/DDBJ databases">
        <authorList>
            <person name="de Groot N.N."/>
        </authorList>
    </citation>
    <scope>NUCLEOTIDE SEQUENCE [LARGE SCALE GENOMIC DNA]</scope>
    <source>
        <strain evidence="2">ATCC 20501</strain>
    </source>
</reference>
<dbReference type="GO" id="GO:0140359">
    <property type="term" value="F:ABC-type transporter activity"/>
    <property type="evidence" value="ECO:0007669"/>
    <property type="project" value="InterPro"/>
</dbReference>
<dbReference type="AlphaFoldDB" id="A0A1H6DU95"/>
<feature type="transmembrane region" description="Helical" evidence="1">
    <location>
        <begin position="103"/>
        <end position="124"/>
    </location>
</feature>
<accession>A0A1H6DU95</accession>
<accession>A0A1I1WXH2</accession>
<evidence type="ECO:0000313" key="5">
    <source>
        <dbReference type="Proteomes" id="UP000236729"/>
    </source>
</evidence>
<dbReference type="PANTHER" id="PTHR37305:SF1">
    <property type="entry name" value="MEMBRANE PROTEIN"/>
    <property type="match status" value="1"/>
</dbReference>
<sequence length="311" mass="33159">MTDEPRFSEPPKVGKLDTTETALVLSGRSHPAQPDGGIEGYRARRTLPVRVELIRQLRRRRTRLTLGFLVVLPVLLLLSFEIGDAGGRGRTLADMATQSGLNFTVFTLFVSTGFLLVVVVALFFGDTVASESSWSSLKYLLAAPVPRVRMLRQKAIVAGLLSVFGLVLLTAMALGVGVLWYGTGNLVTITGEAVPFPAGLVSLAAATAYLAVHLTWIAGLALLLSVSTDAPLGAVGGAVVVSILSEILDQINALGSLRAYLPTHYSTAYADLLGAEADWTDVAHGAFSALAYAMVFTVLAIWRFQRKDITS</sequence>
<evidence type="ECO:0000256" key="1">
    <source>
        <dbReference type="SAM" id="Phobius"/>
    </source>
</evidence>
<dbReference type="SMR" id="A0A1H6DU95"/>
<dbReference type="EMBL" id="FOME01000008">
    <property type="protein sequence ID" value="SFD99752.1"/>
    <property type="molecule type" value="Genomic_DNA"/>
</dbReference>
<evidence type="ECO:0000313" key="4">
    <source>
        <dbReference type="Proteomes" id="UP000199690"/>
    </source>
</evidence>
<evidence type="ECO:0000313" key="3">
    <source>
        <dbReference type="EMBL" id="SFD99752.1"/>
    </source>
</evidence>
<proteinExistence type="predicted"/>
<dbReference type="Proteomes" id="UP000236729">
    <property type="component" value="Unassembled WGS sequence"/>
</dbReference>
<protein>
    <submittedName>
        <fullName evidence="2">ABC-2 type transport system permease protein</fullName>
    </submittedName>
</protein>
<feature type="transmembrane region" description="Helical" evidence="1">
    <location>
        <begin position="156"/>
        <end position="181"/>
    </location>
</feature>
<reference evidence="4 5" key="2">
    <citation type="submission" date="2016-10" db="EMBL/GenBank/DDBJ databases">
        <authorList>
            <person name="Varghese N."/>
            <person name="Submissions S."/>
        </authorList>
    </citation>
    <scope>NUCLEOTIDE SEQUENCE [LARGE SCALE GENOMIC DNA]</scope>
    <source>
        <strain evidence="5">ATCC 20501</strain>
        <strain evidence="3 4">CGMCC 4.3529</strain>
    </source>
</reference>
<dbReference type="Proteomes" id="UP000199690">
    <property type="component" value="Unassembled WGS sequence"/>
</dbReference>
<dbReference type="PANTHER" id="PTHR37305">
    <property type="entry name" value="INTEGRAL MEMBRANE PROTEIN-RELATED"/>
    <property type="match status" value="1"/>
</dbReference>
<evidence type="ECO:0000313" key="2">
    <source>
        <dbReference type="EMBL" id="SEG88614.1"/>
    </source>
</evidence>